<feature type="non-terminal residue" evidence="1">
    <location>
        <position position="1"/>
    </location>
</feature>
<reference evidence="1" key="1">
    <citation type="submission" date="2015-10" db="EMBL/GenBank/DDBJ databases">
        <authorList>
            <person name="Martinez-Garcia P.J."/>
            <person name="Crepeau M.W."/>
            <person name="Puiu D."/>
            <person name="Gonzalez-Ibeas D."/>
            <person name="Whalen J."/>
            <person name="Stevens K."/>
            <person name="Paul R."/>
            <person name="Butterfield T."/>
            <person name="Britton M."/>
            <person name="Reagan R."/>
            <person name="Chakraborty S."/>
            <person name="Walawage S.L."/>
            <person name="Vasquez-Gross H.A."/>
            <person name="Cardeno C."/>
            <person name="Famula R."/>
            <person name="Pratt K."/>
            <person name="Kuruganti S."/>
            <person name="Aradhya M.K."/>
            <person name="Leslie C.A."/>
            <person name="Dandekar A.M."/>
            <person name="Salzberg S.L."/>
            <person name="Wegrzyn J.L."/>
            <person name="Langley C.H."/>
            <person name="Neale D.B."/>
        </authorList>
    </citation>
    <scope>NUCLEOTIDE SEQUENCE</scope>
    <source>
        <tissue evidence="1">Leaves</tissue>
    </source>
</reference>
<comment type="caution">
    <text evidence="1">The sequence shown here is derived from an EMBL/GenBank/DDBJ whole genome shotgun (WGS) entry which is preliminary data.</text>
</comment>
<organism evidence="1 2">
    <name type="scientific">Juglans regia</name>
    <name type="common">English walnut</name>
    <dbReference type="NCBI Taxonomy" id="51240"/>
    <lineage>
        <taxon>Eukaryota</taxon>
        <taxon>Viridiplantae</taxon>
        <taxon>Streptophyta</taxon>
        <taxon>Embryophyta</taxon>
        <taxon>Tracheophyta</taxon>
        <taxon>Spermatophyta</taxon>
        <taxon>Magnoliopsida</taxon>
        <taxon>eudicotyledons</taxon>
        <taxon>Gunneridae</taxon>
        <taxon>Pentapetalae</taxon>
        <taxon>rosids</taxon>
        <taxon>fabids</taxon>
        <taxon>Fagales</taxon>
        <taxon>Juglandaceae</taxon>
        <taxon>Juglans</taxon>
    </lineage>
</organism>
<dbReference type="AlphaFoldDB" id="A0A834D193"/>
<dbReference type="Gramene" id="Jr03_02020_p2">
    <property type="protein sequence ID" value="cds.Jr03_02020_p2"/>
    <property type="gene ID" value="Jr03_02020"/>
</dbReference>
<dbReference type="Proteomes" id="UP000619265">
    <property type="component" value="Unassembled WGS sequence"/>
</dbReference>
<name>A0A834D193_JUGRE</name>
<protein>
    <submittedName>
        <fullName evidence="1">Uncharacterized protein</fullName>
    </submittedName>
</protein>
<sequence length="130" mass="14677">FSSLELEYKSKLIVRALSLSLSLFPSYSPPRKIHTRSASLSVSRLLQTSAQEKPARIEEIKETKKLMIGTSYPPKTFLESNSTPHSVPNPGLAKDASEKIPIKISQINFDEEKKWKKTLSCPPNNFPKYD</sequence>
<dbReference type="EMBL" id="LIHL02000003">
    <property type="protein sequence ID" value="KAF5473875.1"/>
    <property type="molecule type" value="Genomic_DNA"/>
</dbReference>
<reference evidence="1" key="2">
    <citation type="submission" date="2020-03" db="EMBL/GenBank/DDBJ databases">
        <title>Walnut 2.0.</title>
        <authorList>
            <person name="Marrano A."/>
            <person name="Britton M."/>
            <person name="Zimin A.V."/>
            <person name="Zaini P.A."/>
            <person name="Workman R."/>
            <person name="Puiu D."/>
            <person name="Bianco L."/>
            <person name="Allen B.J."/>
            <person name="Troggio M."/>
            <person name="Leslie C.A."/>
            <person name="Timp W."/>
            <person name="Dendekar A."/>
            <person name="Salzberg S.L."/>
            <person name="Neale D.B."/>
        </authorList>
    </citation>
    <scope>NUCLEOTIDE SEQUENCE</scope>
    <source>
        <tissue evidence="1">Leaves</tissue>
    </source>
</reference>
<gene>
    <name evidence="1" type="ORF">F2P56_005828</name>
</gene>
<proteinExistence type="predicted"/>
<evidence type="ECO:0000313" key="1">
    <source>
        <dbReference type="EMBL" id="KAF5473875.1"/>
    </source>
</evidence>
<accession>A0A834D193</accession>
<evidence type="ECO:0000313" key="2">
    <source>
        <dbReference type="Proteomes" id="UP000619265"/>
    </source>
</evidence>